<dbReference type="PANTHER" id="PTHR42943:SF2">
    <property type="entry name" value="GLUTATHIONE S-TRANSFERASE KAPPA 1"/>
    <property type="match status" value="1"/>
</dbReference>
<evidence type="ECO:0000256" key="1">
    <source>
        <dbReference type="ARBA" id="ARBA00006494"/>
    </source>
</evidence>
<evidence type="ECO:0000313" key="8">
    <source>
        <dbReference type="Proteomes" id="UP000094444"/>
    </source>
</evidence>
<comment type="catalytic activity">
    <reaction evidence="3 4">
        <text>RX + glutathione = an S-substituted glutathione + a halide anion + H(+)</text>
        <dbReference type="Rhea" id="RHEA:16437"/>
        <dbReference type="ChEBI" id="CHEBI:15378"/>
        <dbReference type="ChEBI" id="CHEBI:16042"/>
        <dbReference type="ChEBI" id="CHEBI:17792"/>
        <dbReference type="ChEBI" id="CHEBI:57925"/>
        <dbReference type="ChEBI" id="CHEBI:90779"/>
        <dbReference type="EC" id="2.5.1.18"/>
    </reaction>
</comment>
<keyword evidence="8" id="KW-1185">Reference proteome</keyword>
<evidence type="ECO:0000259" key="6">
    <source>
        <dbReference type="Pfam" id="PF01323"/>
    </source>
</evidence>
<evidence type="ECO:0000256" key="4">
    <source>
        <dbReference type="PIRNR" id="PIRNR006386"/>
    </source>
</evidence>
<dbReference type="InterPro" id="IPR036249">
    <property type="entry name" value="Thioredoxin-like_sf"/>
</dbReference>
<dbReference type="InterPro" id="IPR001853">
    <property type="entry name" value="DSBA-like_thioredoxin_dom"/>
</dbReference>
<dbReference type="STRING" id="158607.A0A2P5HZZ6"/>
<dbReference type="InParanoid" id="A0A2P5HZZ6"/>
<feature type="active site" description="Nucleophile" evidence="5">
    <location>
        <position position="27"/>
    </location>
</feature>
<dbReference type="GO" id="GO:0004602">
    <property type="term" value="F:glutathione peroxidase activity"/>
    <property type="evidence" value="ECO:0007669"/>
    <property type="project" value="TreeGrafter"/>
</dbReference>
<organism evidence="7 8">
    <name type="scientific">Diaporthe helianthi</name>
    <dbReference type="NCBI Taxonomy" id="158607"/>
    <lineage>
        <taxon>Eukaryota</taxon>
        <taxon>Fungi</taxon>
        <taxon>Dikarya</taxon>
        <taxon>Ascomycota</taxon>
        <taxon>Pezizomycotina</taxon>
        <taxon>Sordariomycetes</taxon>
        <taxon>Sordariomycetidae</taxon>
        <taxon>Diaporthales</taxon>
        <taxon>Diaporthaceae</taxon>
        <taxon>Diaporthe</taxon>
    </lineage>
</organism>
<dbReference type="PANTHER" id="PTHR42943">
    <property type="entry name" value="GLUTATHIONE S-TRANSFERASE KAPPA"/>
    <property type="match status" value="1"/>
</dbReference>
<dbReference type="PIRSF" id="PIRSF006386">
    <property type="entry name" value="HCCAis_GSTk"/>
    <property type="match status" value="1"/>
</dbReference>
<evidence type="ECO:0000313" key="7">
    <source>
        <dbReference type="EMBL" id="POS75806.1"/>
    </source>
</evidence>
<accession>A0A2P5HZZ6</accession>
<dbReference type="GO" id="GO:0016853">
    <property type="term" value="F:isomerase activity"/>
    <property type="evidence" value="ECO:0007669"/>
    <property type="project" value="UniProtKB-KW"/>
</dbReference>
<keyword evidence="7" id="KW-0413">Isomerase</keyword>
<dbReference type="InterPro" id="IPR014440">
    <property type="entry name" value="HCCAis_GSTk"/>
</dbReference>
<name>A0A2P5HZZ6_DIAHE</name>
<feature type="domain" description="DSBA-like thioredoxin" evidence="6">
    <location>
        <begin position="19"/>
        <end position="230"/>
    </location>
</feature>
<dbReference type="EC" id="2.5.1.18" evidence="4"/>
<evidence type="ECO:0000256" key="5">
    <source>
        <dbReference type="PIRSR" id="PIRSR006386-1"/>
    </source>
</evidence>
<gene>
    <name evidence="7" type="ORF">DHEL01_v205807</name>
</gene>
<evidence type="ECO:0000256" key="3">
    <source>
        <dbReference type="ARBA" id="ARBA00047960"/>
    </source>
</evidence>
<dbReference type="GO" id="GO:0005739">
    <property type="term" value="C:mitochondrion"/>
    <property type="evidence" value="ECO:0007669"/>
    <property type="project" value="TreeGrafter"/>
</dbReference>
<keyword evidence="2 4" id="KW-0808">Transferase</keyword>
<dbReference type="Gene3D" id="3.40.30.10">
    <property type="entry name" value="Glutaredoxin"/>
    <property type="match status" value="1"/>
</dbReference>
<comment type="similarity">
    <text evidence="1 4">Belongs to the GST superfamily. Kappa family.</text>
</comment>
<dbReference type="InterPro" id="IPR051924">
    <property type="entry name" value="GST_Kappa/NadH"/>
</dbReference>
<sequence length="247" mass="27438">MLTHLVSQQERKDVTIMKITLYADIVSPFSYIAYHVLRHDPVFKDCEITYIPIFLGGLFKKTGNRAPLEVKNKDKWIDNDRRLWSGYFNVPITHDVPTGFPANTVHVMRTICALSRLASPDASPSSSPSQPGQQATVKALDAFFEAYWVRNRDVADKTVVAEVLKGLPGWGKDLAKVAEVTGGDGKTVLADNTDRAFADGAFGLPWMVCENDRGEKEGFWGVDHLGAVLDFLGLEKPAGRKEWKAML</sequence>
<dbReference type="EMBL" id="MAVT02000442">
    <property type="protein sequence ID" value="POS75806.1"/>
    <property type="molecule type" value="Genomic_DNA"/>
</dbReference>
<dbReference type="Pfam" id="PF01323">
    <property type="entry name" value="DSBA"/>
    <property type="match status" value="1"/>
</dbReference>
<dbReference type="OrthoDB" id="4664297at2759"/>
<dbReference type="Proteomes" id="UP000094444">
    <property type="component" value="Unassembled WGS sequence"/>
</dbReference>
<dbReference type="GO" id="GO:0005777">
    <property type="term" value="C:peroxisome"/>
    <property type="evidence" value="ECO:0007669"/>
    <property type="project" value="TreeGrafter"/>
</dbReference>
<dbReference type="GO" id="GO:0004364">
    <property type="term" value="F:glutathione transferase activity"/>
    <property type="evidence" value="ECO:0007669"/>
    <property type="project" value="UniProtKB-UniRule"/>
</dbReference>
<dbReference type="GO" id="GO:0006749">
    <property type="term" value="P:glutathione metabolic process"/>
    <property type="evidence" value="ECO:0007669"/>
    <property type="project" value="TreeGrafter"/>
</dbReference>
<reference evidence="7" key="1">
    <citation type="submission" date="2017-09" db="EMBL/GenBank/DDBJ databases">
        <title>Polyketide synthases of a Diaporthe helianthi virulent isolate.</title>
        <authorList>
            <person name="Baroncelli R."/>
        </authorList>
    </citation>
    <scope>NUCLEOTIDE SEQUENCE [LARGE SCALE GENOMIC DNA]</scope>
    <source>
        <strain evidence="7">7/96</strain>
    </source>
</reference>
<proteinExistence type="inferred from homology"/>
<evidence type="ECO:0000256" key="2">
    <source>
        <dbReference type="ARBA" id="ARBA00022679"/>
    </source>
</evidence>
<protein>
    <recommendedName>
        <fullName evidence="4">Glutathione S-transferase kappa</fullName>
        <ecNumber evidence="4">2.5.1.18</ecNumber>
    </recommendedName>
</protein>
<dbReference type="AlphaFoldDB" id="A0A2P5HZZ6"/>
<comment type="caution">
    <text evidence="7">The sequence shown here is derived from an EMBL/GenBank/DDBJ whole genome shotgun (WGS) entry which is preliminary data.</text>
</comment>
<dbReference type="SUPFAM" id="SSF52833">
    <property type="entry name" value="Thioredoxin-like"/>
    <property type="match status" value="1"/>
</dbReference>
<dbReference type="FunFam" id="3.40.30.10:FF:000096">
    <property type="entry name" value="Glutathione S-transferase kappa"/>
    <property type="match status" value="1"/>
</dbReference>